<dbReference type="Proteomes" id="UP000756132">
    <property type="component" value="Chromosome 2"/>
</dbReference>
<evidence type="ECO:0000256" key="2">
    <source>
        <dbReference type="ARBA" id="ARBA00023242"/>
    </source>
</evidence>
<dbReference type="SMART" id="SM00066">
    <property type="entry name" value="GAL4"/>
    <property type="match status" value="1"/>
</dbReference>
<dbReference type="KEGG" id="ffu:CLAFUR5_03514"/>
<dbReference type="AlphaFoldDB" id="A0A9Q8LB88"/>
<dbReference type="OrthoDB" id="2123952at2759"/>
<keyword evidence="6" id="KW-1185">Reference proteome</keyword>
<feature type="region of interest" description="Disordered" evidence="3">
    <location>
        <begin position="56"/>
        <end position="108"/>
    </location>
</feature>
<dbReference type="GO" id="GO:0006351">
    <property type="term" value="P:DNA-templated transcription"/>
    <property type="evidence" value="ECO:0007669"/>
    <property type="project" value="InterPro"/>
</dbReference>
<reference evidence="5" key="2">
    <citation type="journal article" date="2022" name="Microb. Genom.">
        <title>A chromosome-scale genome assembly of the tomato pathogen Cladosporium fulvum reveals a compartmentalized genome architecture and the presence of a dispensable chromosome.</title>
        <authorList>
            <person name="Zaccaron A.Z."/>
            <person name="Chen L.H."/>
            <person name="Samaras A."/>
            <person name="Stergiopoulos I."/>
        </authorList>
    </citation>
    <scope>NUCLEOTIDE SEQUENCE</scope>
    <source>
        <strain evidence="5">Race5_Kim</strain>
    </source>
</reference>
<evidence type="ECO:0000313" key="5">
    <source>
        <dbReference type="EMBL" id="UJO14209.1"/>
    </source>
</evidence>
<dbReference type="InterPro" id="IPR050987">
    <property type="entry name" value="AtrR-like"/>
</dbReference>
<dbReference type="PANTHER" id="PTHR46910">
    <property type="entry name" value="TRANSCRIPTION FACTOR PDR1"/>
    <property type="match status" value="1"/>
</dbReference>
<proteinExistence type="predicted"/>
<evidence type="ECO:0000256" key="3">
    <source>
        <dbReference type="SAM" id="MobiDB-lite"/>
    </source>
</evidence>
<feature type="domain" description="Zn(2)-C6 fungal-type" evidence="4">
    <location>
        <begin position="18"/>
        <end position="52"/>
    </location>
</feature>
<dbReference type="InterPro" id="IPR036864">
    <property type="entry name" value="Zn2-C6_fun-type_DNA-bd_sf"/>
</dbReference>
<dbReference type="GO" id="GO:0003677">
    <property type="term" value="F:DNA binding"/>
    <property type="evidence" value="ECO:0007669"/>
    <property type="project" value="InterPro"/>
</dbReference>
<keyword evidence="2" id="KW-0539">Nucleus</keyword>
<accession>A0A9Q8LB88</accession>
<dbReference type="SUPFAM" id="SSF57701">
    <property type="entry name" value="Zn2/Cys6 DNA-binding domain"/>
    <property type="match status" value="1"/>
</dbReference>
<feature type="compositionally biased region" description="Polar residues" evidence="3">
    <location>
        <begin position="62"/>
        <end position="86"/>
    </location>
</feature>
<dbReference type="OMA" id="GDPWSTF"/>
<dbReference type="GO" id="GO:0008270">
    <property type="term" value="F:zinc ion binding"/>
    <property type="evidence" value="ECO:0007669"/>
    <property type="project" value="InterPro"/>
</dbReference>
<dbReference type="InterPro" id="IPR001138">
    <property type="entry name" value="Zn2Cys6_DnaBD"/>
</dbReference>
<dbReference type="CDD" id="cd12148">
    <property type="entry name" value="fungal_TF_MHR"/>
    <property type="match status" value="1"/>
</dbReference>
<dbReference type="GeneID" id="71983392"/>
<dbReference type="InterPro" id="IPR007219">
    <property type="entry name" value="XnlR_reg_dom"/>
</dbReference>
<evidence type="ECO:0000259" key="4">
    <source>
        <dbReference type="PROSITE" id="PS50048"/>
    </source>
</evidence>
<dbReference type="Pfam" id="PF00172">
    <property type="entry name" value="Zn_clus"/>
    <property type="match status" value="1"/>
</dbReference>
<name>A0A9Q8LB88_PASFU</name>
<sequence length="637" mass="71687">MPNLPPERPKKLQRISQACDLCHRRSIRCRPSTENPQHQCQNCYDFAVDCTYKRPSRRRRNQSGQNGAPPNLQPAQQQGVSPTSPSIKVEGRSPTFSNGNGSTDHHGLHQVMREGMPQDSLNTAWRYFAMASQSTIERLMDVYMEVVYPLFPFFHGPTLRSRLHNLDYLKDRGFFASIMSACALAAARVRDGAIEGRYHFEENLGGITEMFFSAAQDTIPKDIGTAQGLGYMRACALLAITSIQYGQIPTMHQYIGHYHTLSAIQRFHDESQWPENITLIEKEERRRLFWAMYSWDVYTSIVFNTILKSQESHSNVRYPVESTDEELLSGFESPTNNQNWLRGWNFTTDLYRVLEHTVGRLRRNNQARGDRLDVARLTVSDAIPDTHVMHSVHGLYDELPDRFKEYSMAVTGDMNHDIFGFQAANIQATIQLVRIALCECSPQLDLWRKCDVVDHVINAFRSIQGHYLRAISTPLVHHLGAIGKILSTLMHGELNLDSYDRVRGSLGGLADLLEGLESTLQPTAGASKEIRERIQIIDHFMSGQRRELEAFNSGQANIGDLAGGLGANGTSIYPNGTSGAQPPTLRSTNSLGMHTPLDAFQLPHDVLGEFPFPIDFQEHANNGTQAIPQTNGHVLER</sequence>
<keyword evidence="1" id="KW-0479">Metal-binding</keyword>
<dbReference type="EMBL" id="CP090164">
    <property type="protein sequence ID" value="UJO14209.1"/>
    <property type="molecule type" value="Genomic_DNA"/>
</dbReference>
<evidence type="ECO:0000313" key="6">
    <source>
        <dbReference type="Proteomes" id="UP000756132"/>
    </source>
</evidence>
<evidence type="ECO:0000256" key="1">
    <source>
        <dbReference type="ARBA" id="ARBA00022723"/>
    </source>
</evidence>
<organism evidence="5 6">
    <name type="scientific">Passalora fulva</name>
    <name type="common">Tomato leaf mold</name>
    <name type="synonym">Cladosporium fulvum</name>
    <dbReference type="NCBI Taxonomy" id="5499"/>
    <lineage>
        <taxon>Eukaryota</taxon>
        <taxon>Fungi</taxon>
        <taxon>Dikarya</taxon>
        <taxon>Ascomycota</taxon>
        <taxon>Pezizomycotina</taxon>
        <taxon>Dothideomycetes</taxon>
        <taxon>Dothideomycetidae</taxon>
        <taxon>Mycosphaerellales</taxon>
        <taxon>Mycosphaerellaceae</taxon>
        <taxon>Fulvia</taxon>
    </lineage>
</organism>
<dbReference type="CDD" id="cd00067">
    <property type="entry name" value="GAL4"/>
    <property type="match status" value="1"/>
</dbReference>
<dbReference type="RefSeq" id="XP_047758575.1">
    <property type="nucleotide sequence ID" value="XM_047902662.1"/>
</dbReference>
<dbReference type="PANTHER" id="PTHR46910:SF18">
    <property type="entry name" value="ZN(II)2CYS6 TRANSCRIPTION FACTOR (EUROFUNG)"/>
    <property type="match status" value="1"/>
</dbReference>
<protein>
    <recommendedName>
        <fullName evidence="4">Zn(2)-C6 fungal-type domain-containing protein</fullName>
    </recommendedName>
</protein>
<dbReference type="Pfam" id="PF04082">
    <property type="entry name" value="Fungal_trans"/>
    <property type="match status" value="1"/>
</dbReference>
<dbReference type="PROSITE" id="PS50048">
    <property type="entry name" value="ZN2_CY6_FUNGAL_2"/>
    <property type="match status" value="1"/>
</dbReference>
<gene>
    <name evidence="5" type="ORF">CLAFUR5_03514</name>
</gene>
<reference evidence="5" key="1">
    <citation type="submission" date="2021-12" db="EMBL/GenBank/DDBJ databases">
        <authorList>
            <person name="Zaccaron A."/>
            <person name="Stergiopoulos I."/>
        </authorList>
    </citation>
    <scope>NUCLEOTIDE SEQUENCE</scope>
    <source>
        <strain evidence="5">Race5_Kim</strain>
    </source>
</reference>
<dbReference type="GO" id="GO:0000981">
    <property type="term" value="F:DNA-binding transcription factor activity, RNA polymerase II-specific"/>
    <property type="evidence" value="ECO:0007669"/>
    <property type="project" value="InterPro"/>
</dbReference>
<dbReference type="Gene3D" id="4.10.240.10">
    <property type="entry name" value="Zn(2)-C6 fungal-type DNA-binding domain"/>
    <property type="match status" value="1"/>
</dbReference>